<dbReference type="PATRIC" id="fig|1619041.3.peg.320"/>
<dbReference type="Proteomes" id="UP000033999">
    <property type="component" value="Unassembled WGS sequence"/>
</dbReference>
<evidence type="ECO:0000313" key="2">
    <source>
        <dbReference type="Proteomes" id="UP000033999"/>
    </source>
</evidence>
<reference evidence="1 2" key="1">
    <citation type="journal article" date="2015" name="Nature">
        <title>rRNA introns, odd ribosomes, and small enigmatic genomes across a large radiation of phyla.</title>
        <authorList>
            <person name="Brown C.T."/>
            <person name="Hug L.A."/>
            <person name="Thomas B.C."/>
            <person name="Sharon I."/>
            <person name="Castelle C.J."/>
            <person name="Singh A."/>
            <person name="Wilkins M.J."/>
            <person name="Williams K.H."/>
            <person name="Banfield J.F."/>
        </authorList>
    </citation>
    <scope>NUCLEOTIDE SEQUENCE [LARGE SCALE GENOMIC DNA]</scope>
</reference>
<dbReference type="EMBL" id="LCKX01000009">
    <property type="protein sequence ID" value="KKU07548.1"/>
    <property type="molecule type" value="Genomic_DNA"/>
</dbReference>
<protein>
    <submittedName>
        <fullName evidence="1">Uncharacterized protein</fullName>
    </submittedName>
</protein>
<accession>A0A0G1PQ46</accession>
<comment type="caution">
    <text evidence="1">The sequence shown here is derived from an EMBL/GenBank/DDBJ whole genome shotgun (WGS) entry which is preliminary data.</text>
</comment>
<gene>
    <name evidence="1" type="ORF">UX10_C0009G0015</name>
</gene>
<name>A0A0G1PQ46_9BACT</name>
<evidence type="ECO:0000313" key="1">
    <source>
        <dbReference type="EMBL" id="KKU07548.1"/>
    </source>
</evidence>
<dbReference type="AlphaFoldDB" id="A0A0G1PQ46"/>
<dbReference type="Gene3D" id="1.20.1270.70">
    <property type="entry name" value="Designed single chain three-helix bundle"/>
    <property type="match status" value="1"/>
</dbReference>
<sequence length="158" mass="17902">MNESNLNEITTKDLFDFLQENMVVKEEFNEKIASIESRMATKDDIAELSGRVDGIESRMATKDDIAELSGRVDGIESRMATKDDLERFATKGDLAGMETRMVSKSYLDDKLSDLGAEIGARINRKIEREQEFKRTLIHILRSHALVGTEELTRLEGFV</sequence>
<proteinExistence type="predicted"/>
<organism evidence="1 2">
    <name type="scientific">Candidatus Magasanikbacteria bacterium GW2011_GWA2_45_39</name>
    <dbReference type="NCBI Taxonomy" id="1619041"/>
    <lineage>
        <taxon>Bacteria</taxon>
        <taxon>Candidatus Magasanikiibacteriota</taxon>
    </lineage>
</organism>